<dbReference type="GeneID" id="109383838"/>
<dbReference type="GO" id="GO:2000042">
    <property type="term" value="P:negative regulation of double-strand break repair via homologous recombination"/>
    <property type="evidence" value="ECO:0007669"/>
    <property type="project" value="TreeGrafter"/>
</dbReference>
<dbReference type="Proteomes" id="UP000694851">
    <property type="component" value="Unplaced"/>
</dbReference>
<evidence type="ECO:0000313" key="2">
    <source>
        <dbReference type="Proteomes" id="UP000694851"/>
    </source>
</evidence>
<dbReference type="GO" id="GO:0045830">
    <property type="term" value="P:positive regulation of isotype switching"/>
    <property type="evidence" value="ECO:0007669"/>
    <property type="project" value="TreeGrafter"/>
</dbReference>
<name>A0A8B7RLK0_HIPAR</name>
<evidence type="ECO:0000313" key="3">
    <source>
        <dbReference type="RefSeq" id="XP_019500160.1"/>
    </source>
</evidence>
<dbReference type="OrthoDB" id="9446682at2759"/>
<reference evidence="3" key="1">
    <citation type="submission" date="2025-08" db="UniProtKB">
        <authorList>
            <consortium name="RefSeq"/>
        </authorList>
    </citation>
    <scope>IDENTIFICATION</scope>
    <source>
        <tissue evidence="3">Muscle</tissue>
    </source>
</reference>
<protein>
    <submittedName>
        <fullName evidence="3">Uncharacterized protein C20orf196 homolog isoform X5</fullName>
    </submittedName>
</protein>
<dbReference type="GO" id="GO:2001034">
    <property type="term" value="P:positive regulation of double-strand break repair via nonhomologous end joining"/>
    <property type="evidence" value="ECO:0007669"/>
    <property type="project" value="TreeGrafter"/>
</dbReference>
<accession>A0A8B7RLK0</accession>
<dbReference type="InterPro" id="IPR027821">
    <property type="entry name" value="SHLD1"/>
</dbReference>
<evidence type="ECO:0000256" key="1">
    <source>
        <dbReference type="SAM" id="MobiDB-lite"/>
    </source>
</evidence>
<feature type="region of interest" description="Disordered" evidence="1">
    <location>
        <begin position="67"/>
        <end position="86"/>
    </location>
</feature>
<dbReference type="PANTHER" id="PTHR36863">
    <property type="entry name" value="SHIELDIN COMPLEX SUBUNIT 1"/>
    <property type="match status" value="1"/>
</dbReference>
<proteinExistence type="predicted"/>
<organism evidence="2 3">
    <name type="scientific">Hipposideros armiger</name>
    <name type="common">Great Himalayan leaf-nosed bat</name>
    <dbReference type="NCBI Taxonomy" id="186990"/>
    <lineage>
        <taxon>Eukaryota</taxon>
        <taxon>Metazoa</taxon>
        <taxon>Chordata</taxon>
        <taxon>Craniata</taxon>
        <taxon>Vertebrata</taxon>
        <taxon>Euteleostomi</taxon>
        <taxon>Mammalia</taxon>
        <taxon>Eutheria</taxon>
        <taxon>Laurasiatheria</taxon>
        <taxon>Chiroptera</taxon>
        <taxon>Yinpterochiroptera</taxon>
        <taxon>Rhinolophoidea</taxon>
        <taxon>Hipposideridae</taxon>
        <taxon>Hipposideros</taxon>
    </lineage>
</organism>
<feature type="compositionally biased region" description="Polar residues" evidence="1">
    <location>
        <begin position="19"/>
        <end position="32"/>
    </location>
</feature>
<dbReference type="CTD" id="149840"/>
<sequence>MAPPLPGCLCAAVAGRTMATQEVTPGSQSEDSNALDLPSACDMRDYMMQRPSQEAHSEAFSSLETFSFPSSSDVDPDSQRDLQSNKVKSKCRKAFKNVLLKYSANLVGVQAAGALAIFHSDHLREK</sequence>
<dbReference type="PANTHER" id="PTHR36863:SF1">
    <property type="entry name" value="SHIELDIN COMPLEX SUBUNIT 1"/>
    <property type="match status" value="1"/>
</dbReference>
<gene>
    <name evidence="3" type="primary">CUNH20orf196</name>
</gene>
<dbReference type="RefSeq" id="XP_019500160.1">
    <property type="nucleotide sequence ID" value="XM_019644615.1"/>
</dbReference>
<dbReference type="AlphaFoldDB" id="A0A8B7RLK0"/>
<keyword evidence="2" id="KW-1185">Reference proteome</keyword>
<feature type="region of interest" description="Disordered" evidence="1">
    <location>
        <begin position="19"/>
        <end position="38"/>
    </location>
</feature>
<dbReference type="GO" id="GO:0035861">
    <property type="term" value="C:site of double-strand break"/>
    <property type="evidence" value="ECO:0007669"/>
    <property type="project" value="TreeGrafter"/>
</dbReference>